<dbReference type="PANTHER" id="PTHR23227">
    <property type="entry name" value="BUCENTAUR RELATED"/>
    <property type="match status" value="1"/>
</dbReference>
<proteinExistence type="predicted"/>
<gene>
    <name evidence="2" type="ORF">DNTS_028165</name>
</gene>
<protein>
    <submittedName>
        <fullName evidence="2">Uncharacterized protein</fullName>
    </submittedName>
</protein>
<dbReference type="OrthoDB" id="410381at2759"/>
<dbReference type="AlphaFoldDB" id="A0A553QR48"/>
<evidence type="ECO:0000313" key="2">
    <source>
        <dbReference type="EMBL" id="TRY92459.1"/>
    </source>
</evidence>
<organism evidence="2 3">
    <name type="scientific">Danionella cerebrum</name>
    <dbReference type="NCBI Taxonomy" id="2873325"/>
    <lineage>
        <taxon>Eukaryota</taxon>
        <taxon>Metazoa</taxon>
        <taxon>Chordata</taxon>
        <taxon>Craniata</taxon>
        <taxon>Vertebrata</taxon>
        <taxon>Euteleostomi</taxon>
        <taxon>Actinopterygii</taxon>
        <taxon>Neopterygii</taxon>
        <taxon>Teleostei</taxon>
        <taxon>Ostariophysi</taxon>
        <taxon>Cypriniformes</taxon>
        <taxon>Danionidae</taxon>
        <taxon>Danioninae</taxon>
        <taxon>Danionella</taxon>
    </lineage>
</organism>
<dbReference type="PANTHER" id="PTHR23227:SF83">
    <property type="entry name" value="ENDONUCLEASE_EXONUCLEASE_PHOSPHATASE DOMAIN-CONTAINING PROTEIN"/>
    <property type="match status" value="1"/>
</dbReference>
<comment type="caution">
    <text evidence="2">The sequence shown here is derived from an EMBL/GenBank/DDBJ whole genome shotgun (WGS) entry which is preliminary data.</text>
</comment>
<feature type="non-terminal residue" evidence="2">
    <location>
        <position position="1"/>
    </location>
</feature>
<name>A0A553QR48_9TELE</name>
<evidence type="ECO:0000313" key="3">
    <source>
        <dbReference type="Proteomes" id="UP000316079"/>
    </source>
</evidence>
<feature type="region of interest" description="Disordered" evidence="1">
    <location>
        <begin position="169"/>
        <end position="201"/>
    </location>
</feature>
<dbReference type="Proteomes" id="UP000316079">
    <property type="component" value="Unassembled WGS sequence"/>
</dbReference>
<evidence type="ECO:0000256" key="1">
    <source>
        <dbReference type="SAM" id="MobiDB-lite"/>
    </source>
</evidence>
<reference evidence="2 3" key="1">
    <citation type="journal article" date="2019" name="Sci. Data">
        <title>Hybrid genome assembly and annotation of Danionella translucida.</title>
        <authorList>
            <person name="Kadobianskyi M."/>
            <person name="Schulze L."/>
            <person name="Schuelke M."/>
            <person name="Judkewitz B."/>
        </authorList>
    </citation>
    <scope>NUCLEOTIDE SEQUENCE [LARGE SCALE GENOMIC DNA]</scope>
    <source>
        <strain evidence="2 3">Bolton</strain>
    </source>
</reference>
<dbReference type="STRING" id="623744.A0A553QR48"/>
<dbReference type="EMBL" id="SRMA01025613">
    <property type="protein sequence ID" value="TRY92459.1"/>
    <property type="molecule type" value="Genomic_DNA"/>
</dbReference>
<feature type="compositionally biased region" description="Basic and acidic residues" evidence="1">
    <location>
        <begin position="169"/>
        <end position="193"/>
    </location>
</feature>
<keyword evidence="3" id="KW-1185">Reference proteome</keyword>
<dbReference type="InterPro" id="IPR027124">
    <property type="entry name" value="Swc5/CFDP1/2"/>
</dbReference>
<accession>A0A553QR48</accession>
<sequence length="216" mass="24294">NRNGVGVILKEEFVRNVLEVKRVSDRVISLKLEIEGVVLNVASCYAPQVGCKLEEMVVGADFNGHVGEGNRGDEEVMGRFGVKEGNLVGQSVVERMEMAIANTYREDIELPTIEQVEEHLEIQCKVESGRGEEANANRRMLEMEMPGKMDVLKEDMKVVGARVEDTEDRVRSKRIQKQEAEQGRQGKCHREPLRAGTEPDTLHKGNIFTALKLQDY</sequence>